<comment type="caution">
    <text evidence="7">The sequence shown here is derived from an EMBL/GenBank/DDBJ whole genome shotgun (WGS) entry which is preliminary data.</text>
</comment>
<comment type="similarity">
    <text evidence="1">Belongs to the Fur family.</text>
</comment>
<evidence type="ECO:0000256" key="6">
    <source>
        <dbReference type="ARBA" id="ARBA00023163"/>
    </source>
</evidence>
<evidence type="ECO:0000313" key="7">
    <source>
        <dbReference type="EMBL" id="NUU02373.1"/>
    </source>
</evidence>
<evidence type="ECO:0000256" key="5">
    <source>
        <dbReference type="ARBA" id="ARBA00023125"/>
    </source>
</evidence>
<dbReference type="Proteomes" id="UP000536746">
    <property type="component" value="Unassembled WGS sequence"/>
</dbReference>
<evidence type="ECO:0000256" key="4">
    <source>
        <dbReference type="ARBA" id="ARBA00023015"/>
    </source>
</evidence>
<reference evidence="7 8" key="1">
    <citation type="journal article" date="2020" name="Front. Plant Sci.">
        <title>Isolation of Rhizosphere Bacteria That Improve Quality and Water Stress Tolerance in Greenhouse Ornamentals.</title>
        <authorList>
            <person name="Nordstedt N.P."/>
            <person name="Jones M.L."/>
        </authorList>
    </citation>
    <scope>NUCLEOTIDE SEQUENCE [LARGE SCALE GENOMIC DNA]</scope>
    <source>
        <strain evidence="7 8">C6C2</strain>
    </source>
</reference>
<sequence length="141" mass="15899">MSLLNQRGLRPTVARMQLLSALEGGGHERMTAEQIYMRIANDGASVSLATVYRVLKELSRYGLVERGWCQDGQEVRLLFSKRRAEMRDPEPEMFCVSCRRSMTVGMPALRAELNRLAVKHKLQPQDRAIVIHITCPACAKG</sequence>
<dbReference type="RefSeq" id="WP_158522633.1">
    <property type="nucleotide sequence ID" value="NZ_CP018845.1"/>
</dbReference>
<dbReference type="InterPro" id="IPR036390">
    <property type="entry name" value="WH_DNA-bd_sf"/>
</dbReference>
<dbReference type="EMBL" id="JABFMT010000011">
    <property type="protein sequence ID" value="NUU02373.1"/>
    <property type="molecule type" value="Genomic_DNA"/>
</dbReference>
<dbReference type="InterPro" id="IPR002481">
    <property type="entry name" value="FUR"/>
</dbReference>
<evidence type="ECO:0000256" key="3">
    <source>
        <dbReference type="ARBA" id="ARBA00022833"/>
    </source>
</evidence>
<dbReference type="Pfam" id="PF01475">
    <property type="entry name" value="FUR"/>
    <property type="match status" value="1"/>
</dbReference>
<evidence type="ECO:0000256" key="2">
    <source>
        <dbReference type="ARBA" id="ARBA00022491"/>
    </source>
</evidence>
<keyword evidence="6" id="KW-0804">Transcription</keyword>
<name>A0ABX2LYJ1_9BURK</name>
<dbReference type="PANTHER" id="PTHR33202:SF7">
    <property type="entry name" value="FERRIC UPTAKE REGULATION PROTEIN"/>
    <property type="match status" value="1"/>
</dbReference>
<dbReference type="SUPFAM" id="SSF46785">
    <property type="entry name" value="Winged helix' DNA-binding domain"/>
    <property type="match status" value="1"/>
</dbReference>
<keyword evidence="4" id="KW-0805">Transcription regulation</keyword>
<accession>A0ABX2LYJ1</accession>
<keyword evidence="3" id="KW-0862">Zinc</keyword>
<dbReference type="InterPro" id="IPR036388">
    <property type="entry name" value="WH-like_DNA-bd_sf"/>
</dbReference>
<evidence type="ECO:0000256" key="1">
    <source>
        <dbReference type="ARBA" id="ARBA00007957"/>
    </source>
</evidence>
<protein>
    <submittedName>
        <fullName evidence="7">Transcriptional repressor</fullName>
    </submittedName>
</protein>
<dbReference type="Gene3D" id="3.30.1490.190">
    <property type="match status" value="1"/>
</dbReference>
<gene>
    <name evidence="7" type="ORF">HNO84_12250</name>
</gene>
<keyword evidence="2" id="KW-0678">Repressor</keyword>
<keyword evidence="8" id="KW-1185">Reference proteome</keyword>
<evidence type="ECO:0000313" key="8">
    <source>
        <dbReference type="Proteomes" id="UP000536746"/>
    </source>
</evidence>
<dbReference type="PANTHER" id="PTHR33202">
    <property type="entry name" value="ZINC UPTAKE REGULATION PROTEIN"/>
    <property type="match status" value="1"/>
</dbReference>
<organism evidence="7 8">
    <name type="scientific">Herbaspirillum robiniae</name>
    <dbReference type="NCBI Taxonomy" id="2014887"/>
    <lineage>
        <taxon>Bacteria</taxon>
        <taxon>Pseudomonadati</taxon>
        <taxon>Pseudomonadota</taxon>
        <taxon>Betaproteobacteria</taxon>
        <taxon>Burkholderiales</taxon>
        <taxon>Oxalobacteraceae</taxon>
        <taxon>Herbaspirillum</taxon>
    </lineage>
</organism>
<dbReference type="Gene3D" id="1.10.10.10">
    <property type="entry name" value="Winged helix-like DNA-binding domain superfamily/Winged helix DNA-binding domain"/>
    <property type="match status" value="1"/>
</dbReference>
<proteinExistence type="inferred from homology"/>
<keyword evidence="5" id="KW-0238">DNA-binding</keyword>
<dbReference type="InterPro" id="IPR043135">
    <property type="entry name" value="Fur_C"/>
</dbReference>